<dbReference type="InterPro" id="IPR001903">
    <property type="entry name" value="Rhabdo_glycop_FD"/>
</dbReference>
<feature type="domain" description="Spike glycoprotein G central" evidence="15">
    <location>
        <begin position="271"/>
        <end position="389"/>
    </location>
</feature>
<dbReference type="SUPFAM" id="SSF161008">
    <property type="entry name" value="Viral glycoprotein ectodomain-like"/>
    <property type="match status" value="1"/>
</dbReference>
<feature type="transmembrane region" description="Helical" evidence="13">
    <location>
        <begin position="466"/>
        <end position="484"/>
    </location>
</feature>
<evidence type="ECO:0000256" key="5">
    <source>
        <dbReference type="ARBA" id="ARBA00022804"/>
    </source>
</evidence>
<evidence type="ECO:0000256" key="1">
    <source>
        <dbReference type="ARBA" id="ARBA00004563"/>
    </source>
</evidence>
<evidence type="ECO:0000313" key="16">
    <source>
        <dbReference type="EMBL" id="QDW81032.1"/>
    </source>
</evidence>
<evidence type="ECO:0000256" key="12">
    <source>
        <dbReference type="SAM" id="MobiDB-lite"/>
    </source>
</evidence>
<dbReference type="Pfam" id="PF24833">
    <property type="entry name" value="Rhabdo_glycop_CD"/>
    <property type="match status" value="1"/>
</dbReference>
<dbReference type="GO" id="GO:0046718">
    <property type="term" value="P:symbiont entry into host cell"/>
    <property type="evidence" value="ECO:0007669"/>
    <property type="project" value="UniProtKB-KW"/>
</dbReference>
<proteinExistence type="inferred from homology"/>
<keyword evidence="8 13" id="KW-1133">Transmembrane helix</keyword>
<evidence type="ECO:0000256" key="13">
    <source>
        <dbReference type="SAM" id="Phobius"/>
    </source>
</evidence>
<evidence type="ECO:0000259" key="15">
    <source>
        <dbReference type="Pfam" id="PF24833"/>
    </source>
</evidence>
<keyword evidence="3 13" id="KW-0812">Transmembrane</keyword>
<dbReference type="Gene3D" id="2.30.29.130">
    <property type="match status" value="1"/>
</dbReference>
<evidence type="ECO:0000259" key="14">
    <source>
        <dbReference type="Pfam" id="PF00974"/>
    </source>
</evidence>
<reference evidence="16" key="1">
    <citation type="journal article" date="2019" name="Sci. Rep.">
        <title>Viral Diversity of Tick Species Parasitizing Cattle and Dogs in Trinidad and Tobago.</title>
        <authorList>
            <person name="Sameroff S."/>
            <person name="Tokarz R."/>
            <person name="Charles R.A."/>
            <person name="Jain K."/>
            <person name="Oleynik A."/>
            <person name="Che X."/>
            <person name="Georges K."/>
            <person name="Carrington C.V."/>
            <person name="Lipkin W.I."/>
            <person name="Oura C."/>
        </authorList>
    </citation>
    <scope>NUCLEOTIDE SEQUENCE</scope>
    <source>
        <strain evidence="16">TTP-Pool-17</strain>
    </source>
</reference>
<dbReference type="KEGG" id="vg:80536488"/>
<evidence type="ECO:0000256" key="2">
    <source>
        <dbReference type="ARBA" id="ARBA00010356"/>
    </source>
</evidence>
<feature type="region of interest" description="Disordered" evidence="12">
    <location>
        <begin position="498"/>
        <end position="524"/>
    </location>
</feature>
<name>A0A5B8GPD9_9RHAB</name>
<dbReference type="Gene3D" id="2.30.30.640">
    <property type="match status" value="1"/>
</dbReference>
<keyword evidence="7" id="KW-0261">Viral envelope protein</keyword>
<reference evidence="16" key="2">
    <citation type="submission" date="2019-06" db="EMBL/GenBank/DDBJ databases">
        <authorList>
            <person name="Sameroff S.C."/>
            <person name="Tokarz R."/>
            <person name="Charles R."/>
            <person name="Jain K."/>
            <person name="Oleynik A."/>
            <person name="Che X."/>
            <person name="Georges K."/>
            <person name="Carrington C."/>
            <person name="Lipkin W.I."/>
            <person name="Oura C."/>
        </authorList>
    </citation>
    <scope>NUCLEOTIDE SEQUENCE</scope>
    <source>
        <strain evidence="16">TTP-Pool-17</strain>
    </source>
</reference>
<keyword evidence="17" id="KW-1185">Reference proteome</keyword>
<evidence type="ECO:0000256" key="3">
    <source>
        <dbReference type="ARBA" id="ARBA00022692"/>
    </source>
</evidence>
<keyword evidence="4" id="KW-0732">Signal</keyword>
<feature type="domain" description="Spike glycoprotein fusion" evidence="14">
    <location>
        <begin position="83"/>
        <end position="182"/>
    </location>
</feature>
<dbReference type="GO" id="GO:0019062">
    <property type="term" value="P:virion attachment to host cell"/>
    <property type="evidence" value="ECO:0007669"/>
    <property type="project" value="UniProtKB-KW"/>
</dbReference>
<dbReference type="GO" id="GO:0055036">
    <property type="term" value="C:virion membrane"/>
    <property type="evidence" value="ECO:0007669"/>
    <property type="project" value="UniProtKB-SubCell"/>
</dbReference>
<dbReference type="EMBL" id="MN025503">
    <property type="protein sequence ID" value="QDW81032.1"/>
    <property type="molecule type" value="Viral_cRNA"/>
</dbReference>
<evidence type="ECO:0000256" key="4">
    <source>
        <dbReference type="ARBA" id="ARBA00022729"/>
    </source>
</evidence>
<keyword evidence="5" id="KW-0945">Host-virus interaction</keyword>
<dbReference type="GO" id="GO:0019031">
    <property type="term" value="C:viral envelope"/>
    <property type="evidence" value="ECO:0007669"/>
    <property type="project" value="UniProtKB-KW"/>
</dbReference>
<evidence type="ECO:0000256" key="10">
    <source>
        <dbReference type="ARBA" id="ARBA00023180"/>
    </source>
</evidence>
<evidence type="ECO:0000256" key="8">
    <source>
        <dbReference type="ARBA" id="ARBA00022989"/>
    </source>
</evidence>
<keyword evidence="10" id="KW-0325">Glycoprotein</keyword>
<feature type="compositionally biased region" description="Basic residues" evidence="12">
    <location>
        <begin position="500"/>
        <end position="510"/>
    </location>
</feature>
<organism evidence="16 17">
    <name type="scientific">Blanchseco virus</name>
    <dbReference type="NCBI Taxonomy" id="2704630"/>
    <lineage>
        <taxon>Viruses</taxon>
        <taxon>Riboviria</taxon>
        <taxon>Orthornavirae</taxon>
        <taxon>Negarnaviricota</taxon>
        <taxon>Haploviricotina</taxon>
        <taxon>Monjiviricetes</taxon>
        <taxon>Mononegavirales</taxon>
        <taxon>Rhabdoviridae</taxon>
        <taxon>Alpharhabdovirinae</taxon>
        <taxon>Alpharicinrhavirus</taxon>
        <taxon>Alpharicinrhavirus blanchseco</taxon>
    </lineage>
</organism>
<keyword evidence="11" id="KW-1160">Virus entry into host cell</keyword>
<keyword evidence="6" id="KW-0946">Virion</keyword>
<comment type="subcellular location">
    <subcellularLocation>
        <location evidence="1">Virion membrane</location>
        <topology evidence="1">Single-pass type I membrane protein</topology>
    </subcellularLocation>
</comment>
<accession>A0A5B8GPD9</accession>
<sequence length="524" mass="59162">MFLLFLLLFVVHPLVGTGLPENTTWDFPNHVYFFPRDELYTWKPIRSSELSCPPFFPITTGSGKISVTYATPGPMTTESATITGYSCYKSIFSVKCSENFVGWQTISHTIRPTEVSHRECLDEYRRIKTGSLPAAHEFPAPNCGWWADRWAEKEYITLIHHPVSFDPYSLEFFDPLFPGGKCNNRVCSLIHQGGIWIQTEEHVGICENWHSGIGHVGLVKNELVLFPMIGEVRSLQGACTLKFCGHIGYRLATGEFFKLDFYSLPKRIPFCEKGVQVRLDSPRGMTYEIEEKVMKEEDRLECLTSVALMQSTGHASQYLLSTLVPRHAGPGDAYRLSNGIIEHAHVFYVGITKASTGRDQNVVGIDSKGNPVQWTDWIKDNGTLIGPNGVTRKPGSPVVIPRFERLANEYDLSLARVQSLKPIPHPLVTFLANKSDFLESESDNLGRDGSFWEGVRDWFHSMWGSFTWSMILVVLGIVGLVFLLRRYSVKLRLPDSPKVEKKKKKSRRGNPVRDPWGDIADTAV</sequence>
<evidence type="ECO:0000256" key="11">
    <source>
        <dbReference type="ARBA" id="ARBA00023296"/>
    </source>
</evidence>
<comment type="similarity">
    <text evidence="2">Belongs to the novirhabdovirus glycoprotein family.</text>
</comment>
<evidence type="ECO:0000256" key="7">
    <source>
        <dbReference type="ARBA" id="ARBA00022879"/>
    </source>
</evidence>
<dbReference type="InterPro" id="IPR002417">
    <property type="entry name" value="Spike_prot"/>
</dbReference>
<evidence type="ECO:0000256" key="9">
    <source>
        <dbReference type="ARBA" id="ARBA00023136"/>
    </source>
</evidence>
<keyword evidence="9 13" id="KW-0472">Membrane</keyword>
<dbReference type="RefSeq" id="YP_010798332.1">
    <property type="nucleotide sequence ID" value="NC_076415.1"/>
</dbReference>
<dbReference type="InterPro" id="IPR055447">
    <property type="entry name" value="Rhabdo_glycop_CD"/>
</dbReference>
<dbReference type="GeneID" id="80536488"/>
<dbReference type="Proteomes" id="UP000681618">
    <property type="component" value="Segment"/>
</dbReference>
<protein>
    <submittedName>
        <fullName evidence="16">Glycoprotein</fullName>
    </submittedName>
</protein>
<dbReference type="PRINTS" id="PR00796">
    <property type="entry name" value="SPIKEPROTEIN"/>
</dbReference>
<evidence type="ECO:0000256" key="6">
    <source>
        <dbReference type="ARBA" id="ARBA00022844"/>
    </source>
</evidence>
<dbReference type="Pfam" id="PF00974">
    <property type="entry name" value="Rhabdo_glycop_FD"/>
    <property type="match status" value="1"/>
</dbReference>
<keyword evidence="5" id="KW-1161">Viral attachment to host cell</keyword>
<evidence type="ECO:0000313" key="17">
    <source>
        <dbReference type="Proteomes" id="UP000681618"/>
    </source>
</evidence>